<dbReference type="EMBL" id="VCMV01000071">
    <property type="protein sequence ID" value="KAB0264478.1"/>
    <property type="molecule type" value="Genomic_DNA"/>
</dbReference>
<evidence type="ECO:0000259" key="2">
    <source>
        <dbReference type="Pfam" id="PF04480"/>
    </source>
</evidence>
<feature type="compositionally biased region" description="Polar residues" evidence="1">
    <location>
        <begin position="119"/>
        <end position="131"/>
    </location>
</feature>
<dbReference type="Pfam" id="PF04480">
    <property type="entry name" value="DUF559"/>
    <property type="match status" value="1"/>
</dbReference>
<feature type="domain" description="DUF559" evidence="2">
    <location>
        <begin position="9"/>
        <end position="115"/>
    </location>
</feature>
<accession>A0A5N3P412</accession>
<keyword evidence="3" id="KW-0255">Endonuclease</keyword>
<sequence length="144" mass="15980">MSRSRKPHTALSRVLRKRMTEAEKCLWWHLDRVPLADTHFRKQAPVGPYIADFVCHRAGLIIEVDGSPHGLDEGMRADAERTAWLNSQGYRILRFWNHEVLSQIDVVLDTIHAALYTPSETSANPQGSGADTPTPGPSPQGGGE</sequence>
<organism evidence="3 4">
    <name type="scientific">Microvirga brassicacearum</name>
    <dbReference type="NCBI Taxonomy" id="2580413"/>
    <lineage>
        <taxon>Bacteria</taxon>
        <taxon>Pseudomonadati</taxon>
        <taxon>Pseudomonadota</taxon>
        <taxon>Alphaproteobacteria</taxon>
        <taxon>Hyphomicrobiales</taxon>
        <taxon>Methylobacteriaceae</taxon>
        <taxon>Microvirga</taxon>
    </lineage>
</organism>
<dbReference type="InterPro" id="IPR007569">
    <property type="entry name" value="DUF559"/>
</dbReference>
<dbReference type="GO" id="GO:0004519">
    <property type="term" value="F:endonuclease activity"/>
    <property type="evidence" value="ECO:0007669"/>
    <property type="project" value="UniProtKB-KW"/>
</dbReference>
<feature type="region of interest" description="Disordered" evidence="1">
    <location>
        <begin position="119"/>
        <end position="144"/>
    </location>
</feature>
<dbReference type="PANTHER" id="PTHR38590">
    <property type="entry name" value="BLL0828 PROTEIN"/>
    <property type="match status" value="1"/>
</dbReference>
<dbReference type="Proteomes" id="UP000325684">
    <property type="component" value="Unassembled WGS sequence"/>
</dbReference>
<reference evidence="3 4" key="1">
    <citation type="journal article" date="2019" name="Microorganisms">
        <title>Genome Insights into the Novel Species Microvirga brassicacearum, a Rapeseed Endophyte with Biotechnological Potential.</title>
        <authorList>
            <person name="Jimenez-Gomez A."/>
            <person name="Saati-Santamaria Z."/>
            <person name="Igual J.M."/>
            <person name="Rivas R."/>
            <person name="Mateos P.F."/>
            <person name="Garcia-Fraile P."/>
        </authorList>
    </citation>
    <scope>NUCLEOTIDE SEQUENCE [LARGE SCALE GENOMIC DNA]</scope>
    <source>
        <strain evidence="3 4">CDVBN77</strain>
    </source>
</reference>
<dbReference type="PANTHER" id="PTHR38590:SF1">
    <property type="entry name" value="BLL0828 PROTEIN"/>
    <property type="match status" value="1"/>
</dbReference>
<protein>
    <submittedName>
        <fullName evidence="3">Endonuclease domain-containing protein</fullName>
    </submittedName>
</protein>
<dbReference type="Gene3D" id="3.40.960.10">
    <property type="entry name" value="VSR Endonuclease"/>
    <property type="match status" value="1"/>
</dbReference>
<name>A0A5N3P412_9HYPH</name>
<dbReference type="SUPFAM" id="SSF52980">
    <property type="entry name" value="Restriction endonuclease-like"/>
    <property type="match status" value="1"/>
</dbReference>
<dbReference type="InterPro" id="IPR011335">
    <property type="entry name" value="Restrct_endonuc-II-like"/>
</dbReference>
<dbReference type="InterPro" id="IPR047216">
    <property type="entry name" value="Endonuclease_DUF559_bact"/>
</dbReference>
<evidence type="ECO:0000256" key="1">
    <source>
        <dbReference type="SAM" id="MobiDB-lite"/>
    </source>
</evidence>
<dbReference type="AlphaFoldDB" id="A0A5N3P412"/>
<keyword evidence="4" id="KW-1185">Reference proteome</keyword>
<keyword evidence="3" id="KW-0540">Nuclease</keyword>
<evidence type="ECO:0000313" key="3">
    <source>
        <dbReference type="EMBL" id="KAB0264478.1"/>
    </source>
</evidence>
<proteinExistence type="predicted"/>
<dbReference type="CDD" id="cd01038">
    <property type="entry name" value="Endonuclease_DUF559"/>
    <property type="match status" value="1"/>
</dbReference>
<dbReference type="RefSeq" id="WP_150949279.1">
    <property type="nucleotide sequence ID" value="NZ_VCMV01000071.1"/>
</dbReference>
<dbReference type="OrthoDB" id="9798754at2"/>
<gene>
    <name evidence="3" type="ORF">FEZ63_22870</name>
</gene>
<evidence type="ECO:0000313" key="4">
    <source>
        <dbReference type="Proteomes" id="UP000325684"/>
    </source>
</evidence>
<keyword evidence="3" id="KW-0378">Hydrolase</keyword>
<comment type="caution">
    <text evidence="3">The sequence shown here is derived from an EMBL/GenBank/DDBJ whole genome shotgun (WGS) entry which is preliminary data.</text>
</comment>